<protein>
    <submittedName>
        <fullName evidence="2">Uncharacterized protein</fullName>
    </submittedName>
</protein>
<dbReference type="EMBL" id="HG992978">
    <property type="protein sequence ID" value="CAE7013570.1"/>
    <property type="molecule type" value="Genomic_DNA"/>
</dbReference>
<feature type="region of interest" description="Disordered" evidence="1">
    <location>
        <begin position="291"/>
        <end position="316"/>
    </location>
</feature>
<evidence type="ECO:0000313" key="2">
    <source>
        <dbReference type="EMBL" id="CAE7013570.1"/>
    </source>
</evidence>
<gene>
    <name evidence="2" type="ORF">PTTW11_02527</name>
</gene>
<dbReference type="Proteomes" id="UP000472372">
    <property type="component" value="Chromosome 2"/>
</dbReference>
<evidence type="ECO:0000313" key="3">
    <source>
        <dbReference type="Proteomes" id="UP000472372"/>
    </source>
</evidence>
<accession>A0A6S6VHL3</accession>
<sequence>MVLYHANGRVVIAHEAYLENLAQQAADSKKYVDQVHDYNRRNAPPHNGNQVEIIIEMQRFRTVWSHREGSDWEYLNAFNHDQVRIRHVDRATLRFVSSLADDHFRCNPGAHQISLPVRYPRMHIPGTSGWSDEGFAESYPQVIIPGLRLAYTDDSHMAYIRSEEITKFIIPWLGMVKEIVNPGKHNKGKGPADVPNQQNPTPSAPITLPQIQMPEDLLGRIHLYNAMLQLGLPKPIQKPLIDALVLQMYQTNLNACHLDALEMTVGRFYARGLPILDPVLNHFAGTYAFRRPEDRRNPGSTSLKTHNEEEPPPTIAKRGFTELDRADGSPPSVSAEVDFRISHRKYLNYAAQPVTRQDVNDTYELPPVLPVLGQTIRHWTGVRKNGSTAAAFTGFPLNIGKGKRFTRTPTVARTEEEMVTHHLIHQEAYLRNDPGYLSA</sequence>
<proteinExistence type="predicted"/>
<evidence type="ECO:0000256" key="1">
    <source>
        <dbReference type="SAM" id="MobiDB-lite"/>
    </source>
</evidence>
<dbReference type="AlphaFoldDB" id="A0A6S6VHL3"/>
<feature type="region of interest" description="Disordered" evidence="1">
    <location>
        <begin position="184"/>
        <end position="208"/>
    </location>
</feature>
<reference evidence="2" key="1">
    <citation type="submission" date="2021-02" db="EMBL/GenBank/DDBJ databases">
        <authorList>
            <person name="Syme A R."/>
            <person name="Syme A R."/>
            <person name="Moolhuijzen P."/>
        </authorList>
    </citation>
    <scope>NUCLEOTIDE SEQUENCE</scope>
    <source>
        <strain evidence="2">W1-1</strain>
    </source>
</reference>
<name>A0A6S6VHL3_9PLEO</name>
<organism evidence="2 3">
    <name type="scientific">Pyrenophora teres f. teres</name>
    <dbReference type="NCBI Taxonomy" id="97479"/>
    <lineage>
        <taxon>Eukaryota</taxon>
        <taxon>Fungi</taxon>
        <taxon>Dikarya</taxon>
        <taxon>Ascomycota</taxon>
        <taxon>Pezizomycotina</taxon>
        <taxon>Dothideomycetes</taxon>
        <taxon>Pleosporomycetidae</taxon>
        <taxon>Pleosporales</taxon>
        <taxon>Pleosporineae</taxon>
        <taxon>Pleosporaceae</taxon>
        <taxon>Pyrenophora</taxon>
    </lineage>
</organism>